<accession>A0A4R6IMP0</accession>
<protein>
    <submittedName>
        <fullName evidence="7">Hemoglobin</fullName>
    </submittedName>
</protein>
<dbReference type="EMBL" id="SNWP01000014">
    <property type="protein sequence ID" value="TDO25043.1"/>
    <property type="molecule type" value="Genomic_DNA"/>
</dbReference>
<dbReference type="CDD" id="cd00454">
    <property type="entry name" value="TrHb1_N"/>
    <property type="match status" value="1"/>
</dbReference>
<keyword evidence="1" id="KW-0813">Transport</keyword>
<dbReference type="EMBL" id="SNWP01000016">
    <property type="protein sequence ID" value="TDO23440.1"/>
    <property type="molecule type" value="Genomic_DNA"/>
</dbReference>
<gene>
    <name evidence="8" type="ORF">BC659_3058</name>
    <name evidence="7" type="ORF">BC659_3300</name>
</gene>
<proteinExistence type="predicted"/>
<keyword evidence="3 5" id="KW-0479">Metal-binding</keyword>
<dbReference type="RefSeq" id="WP_133475622.1">
    <property type="nucleotide sequence ID" value="NZ_SNWP01000014.1"/>
</dbReference>
<keyword evidence="9" id="KW-1185">Reference proteome</keyword>
<evidence type="ECO:0000313" key="7">
    <source>
        <dbReference type="EMBL" id="TDO23440.1"/>
    </source>
</evidence>
<dbReference type="PROSITE" id="PS51257">
    <property type="entry name" value="PROKAR_LIPOPROTEIN"/>
    <property type="match status" value="1"/>
</dbReference>
<dbReference type="InterPro" id="IPR009050">
    <property type="entry name" value="Globin-like_sf"/>
</dbReference>
<sequence length="155" mass="16353">MKKSLLRMSAVALSAAMLFTACKKDDAPPANAGSELYKRLGSNAGIKKVVDDFIGIVVADNVINGFFANTAKSQERVDDLKMNLVNQIGQAVGGPEKYTGLSMKAAHVGLGIKDVHFNALVNDLVAALKKNNVSDADVNTIGGVLLPMRADIVEP</sequence>
<evidence type="ECO:0000256" key="2">
    <source>
        <dbReference type="ARBA" id="ARBA00022617"/>
    </source>
</evidence>
<keyword evidence="4 5" id="KW-0408">Iron</keyword>
<dbReference type="InterPro" id="IPR012292">
    <property type="entry name" value="Globin/Proto"/>
</dbReference>
<dbReference type="OrthoDB" id="9795814at2"/>
<keyword evidence="6" id="KW-0732">Signal</keyword>
<comment type="caution">
    <text evidence="7">The sequence shown here is derived from an EMBL/GenBank/DDBJ whole genome shotgun (WGS) entry which is preliminary data.</text>
</comment>
<evidence type="ECO:0000256" key="4">
    <source>
        <dbReference type="ARBA" id="ARBA00023004"/>
    </source>
</evidence>
<dbReference type="GO" id="GO:0019825">
    <property type="term" value="F:oxygen binding"/>
    <property type="evidence" value="ECO:0007669"/>
    <property type="project" value="InterPro"/>
</dbReference>
<evidence type="ECO:0000256" key="3">
    <source>
        <dbReference type="ARBA" id="ARBA00022723"/>
    </source>
</evidence>
<organism evidence="7 9">
    <name type="scientific">Sediminibacterium goheungense</name>
    <dbReference type="NCBI Taxonomy" id="1086393"/>
    <lineage>
        <taxon>Bacteria</taxon>
        <taxon>Pseudomonadati</taxon>
        <taxon>Bacteroidota</taxon>
        <taxon>Chitinophagia</taxon>
        <taxon>Chitinophagales</taxon>
        <taxon>Chitinophagaceae</taxon>
        <taxon>Sediminibacterium</taxon>
    </lineage>
</organism>
<evidence type="ECO:0000313" key="9">
    <source>
        <dbReference type="Proteomes" id="UP000295741"/>
    </source>
</evidence>
<feature type="chain" id="PRO_5044608894" evidence="6">
    <location>
        <begin position="24"/>
        <end position="155"/>
    </location>
</feature>
<dbReference type="GO" id="GO:0046872">
    <property type="term" value="F:metal ion binding"/>
    <property type="evidence" value="ECO:0007669"/>
    <property type="project" value="UniProtKB-KW"/>
</dbReference>
<reference evidence="7 9" key="1">
    <citation type="submission" date="2019-03" db="EMBL/GenBank/DDBJ databases">
        <title>Genomic Encyclopedia of Archaeal and Bacterial Type Strains, Phase II (KMG-II): from individual species to whole genera.</title>
        <authorList>
            <person name="Goeker M."/>
        </authorList>
    </citation>
    <scope>NUCLEOTIDE SEQUENCE [LARGE SCALE GENOMIC DNA]</scope>
    <source>
        <strain evidence="7 9">DSM 28323</strain>
    </source>
</reference>
<dbReference type="Pfam" id="PF01152">
    <property type="entry name" value="Bac_globin"/>
    <property type="match status" value="1"/>
</dbReference>
<keyword evidence="2 5" id="KW-0349">Heme</keyword>
<evidence type="ECO:0000256" key="1">
    <source>
        <dbReference type="ARBA" id="ARBA00022448"/>
    </source>
</evidence>
<evidence type="ECO:0000256" key="5">
    <source>
        <dbReference type="PIRSR" id="PIRSR601486-1"/>
    </source>
</evidence>
<evidence type="ECO:0000256" key="6">
    <source>
        <dbReference type="SAM" id="SignalP"/>
    </source>
</evidence>
<dbReference type="SUPFAM" id="SSF46458">
    <property type="entry name" value="Globin-like"/>
    <property type="match status" value="1"/>
</dbReference>
<feature type="binding site" description="distal binding residue" evidence="5">
    <location>
        <position position="107"/>
    </location>
    <ligand>
        <name>heme</name>
        <dbReference type="ChEBI" id="CHEBI:30413"/>
    </ligand>
    <ligandPart>
        <name>Fe</name>
        <dbReference type="ChEBI" id="CHEBI:18248"/>
    </ligandPart>
</feature>
<feature type="signal peptide" evidence="6">
    <location>
        <begin position="1"/>
        <end position="23"/>
    </location>
</feature>
<dbReference type="Proteomes" id="UP000295741">
    <property type="component" value="Unassembled WGS sequence"/>
</dbReference>
<evidence type="ECO:0000313" key="8">
    <source>
        <dbReference type="EMBL" id="TDO25043.1"/>
    </source>
</evidence>
<dbReference type="Gene3D" id="1.10.490.10">
    <property type="entry name" value="Globins"/>
    <property type="match status" value="1"/>
</dbReference>
<dbReference type="AlphaFoldDB" id="A0A4R6IMP0"/>
<dbReference type="InterPro" id="IPR001486">
    <property type="entry name" value="Hemoglobin_trunc"/>
</dbReference>
<dbReference type="GO" id="GO:0020037">
    <property type="term" value="F:heme binding"/>
    <property type="evidence" value="ECO:0007669"/>
    <property type="project" value="InterPro"/>
</dbReference>
<name>A0A4R6IMP0_9BACT</name>